<accession>A0ABM7ZW62</accession>
<gene>
    <name evidence="2" type="ORF">HEK616_39360</name>
</gene>
<feature type="region of interest" description="Disordered" evidence="1">
    <location>
        <begin position="1"/>
        <end position="57"/>
    </location>
</feature>
<evidence type="ECO:0000313" key="2">
    <source>
        <dbReference type="EMBL" id="BDM70449.1"/>
    </source>
</evidence>
<sequence length="57" mass="6171">MAAPRRPTDHRIPQAVVTVRPVARPNRPRSPYGTPATPSDPTSRLQKGNGTHDGTDD</sequence>
<feature type="compositionally biased region" description="Polar residues" evidence="1">
    <location>
        <begin position="36"/>
        <end position="49"/>
    </location>
</feature>
<organism evidence="2 3">
    <name type="scientific">Streptomyces nigrescens</name>
    <dbReference type="NCBI Taxonomy" id="1920"/>
    <lineage>
        <taxon>Bacteria</taxon>
        <taxon>Bacillati</taxon>
        <taxon>Actinomycetota</taxon>
        <taxon>Actinomycetes</taxon>
        <taxon>Kitasatosporales</taxon>
        <taxon>Streptomycetaceae</taxon>
        <taxon>Streptomyces</taxon>
    </lineage>
</organism>
<evidence type="ECO:0000256" key="1">
    <source>
        <dbReference type="SAM" id="MobiDB-lite"/>
    </source>
</evidence>
<evidence type="ECO:0000313" key="3">
    <source>
        <dbReference type="Proteomes" id="UP001059597"/>
    </source>
</evidence>
<keyword evidence="3" id="KW-1185">Reference proteome</keyword>
<feature type="compositionally biased region" description="Basic and acidic residues" evidence="1">
    <location>
        <begin position="1"/>
        <end position="12"/>
    </location>
</feature>
<evidence type="ECO:0008006" key="4">
    <source>
        <dbReference type="Google" id="ProtNLM"/>
    </source>
</evidence>
<proteinExistence type="predicted"/>
<reference evidence="2" key="1">
    <citation type="submission" date="2022-06" db="EMBL/GenBank/DDBJ databases">
        <title>Complete genome sequence of Streptomyces nigrescens HEK616.</title>
        <authorList>
            <person name="Asamizu S."/>
            <person name="Onaka H."/>
        </authorList>
    </citation>
    <scope>NUCLEOTIDE SEQUENCE</scope>
    <source>
        <strain evidence="2">HEK616</strain>
    </source>
</reference>
<protein>
    <recommendedName>
        <fullName evidence="4">ATP-grasp-modified RiPP</fullName>
    </recommendedName>
</protein>
<dbReference type="Proteomes" id="UP001059597">
    <property type="component" value="Chromosome"/>
</dbReference>
<name>A0ABM7ZW62_STRNI</name>
<dbReference type="EMBL" id="AP026073">
    <property type="protein sequence ID" value="BDM70449.1"/>
    <property type="molecule type" value="Genomic_DNA"/>
</dbReference>